<evidence type="ECO:0000313" key="2">
    <source>
        <dbReference type="Proteomes" id="UP001164929"/>
    </source>
</evidence>
<dbReference type="EMBL" id="JAQIZT010000002">
    <property type="protein sequence ID" value="KAJ7006902.1"/>
    <property type="molecule type" value="Genomic_DNA"/>
</dbReference>
<reference evidence="1" key="1">
    <citation type="journal article" date="2023" name="Mol. Ecol. Resour.">
        <title>Chromosome-level genome assembly of a triploid poplar Populus alba 'Berolinensis'.</title>
        <authorList>
            <person name="Chen S."/>
            <person name="Yu Y."/>
            <person name="Wang X."/>
            <person name="Wang S."/>
            <person name="Zhang T."/>
            <person name="Zhou Y."/>
            <person name="He R."/>
            <person name="Meng N."/>
            <person name="Wang Y."/>
            <person name="Liu W."/>
            <person name="Liu Z."/>
            <person name="Liu J."/>
            <person name="Guo Q."/>
            <person name="Huang H."/>
            <person name="Sederoff R.R."/>
            <person name="Wang G."/>
            <person name="Qu G."/>
            <person name="Chen S."/>
        </authorList>
    </citation>
    <scope>NUCLEOTIDE SEQUENCE</scope>
    <source>
        <strain evidence="1">SC-2020</strain>
    </source>
</reference>
<organism evidence="1 2">
    <name type="scientific">Populus alba x Populus x berolinensis</name>
    <dbReference type="NCBI Taxonomy" id="444605"/>
    <lineage>
        <taxon>Eukaryota</taxon>
        <taxon>Viridiplantae</taxon>
        <taxon>Streptophyta</taxon>
        <taxon>Embryophyta</taxon>
        <taxon>Tracheophyta</taxon>
        <taxon>Spermatophyta</taxon>
        <taxon>Magnoliopsida</taxon>
        <taxon>eudicotyledons</taxon>
        <taxon>Gunneridae</taxon>
        <taxon>Pentapetalae</taxon>
        <taxon>rosids</taxon>
        <taxon>fabids</taxon>
        <taxon>Malpighiales</taxon>
        <taxon>Salicaceae</taxon>
        <taxon>Saliceae</taxon>
        <taxon>Populus</taxon>
    </lineage>
</organism>
<sequence length="123" mass="14000">MHAILGYRSQDWSVLSAELFEVSSVVMFKLQFNHMVAQEIESEAKYEKDFLETLQMTVMKAQAGVKKNLRKLNKSIIKNDLVEEMDIPFCPVDPTMHLGDSCQIGLPSSDVRTDPLRRALTIL</sequence>
<accession>A0AAD6RDW5</accession>
<dbReference type="Proteomes" id="UP001164929">
    <property type="component" value="Chromosome 2"/>
</dbReference>
<gene>
    <name evidence="1" type="ORF">NC653_006075</name>
</gene>
<dbReference type="AlphaFoldDB" id="A0AAD6RDW5"/>
<keyword evidence="2" id="KW-1185">Reference proteome</keyword>
<evidence type="ECO:0000313" key="1">
    <source>
        <dbReference type="EMBL" id="KAJ7006902.1"/>
    </source>
</evidence>
<comment type="caution">
    <text evidence="1">The sequence shown here is derived from an EMBL/GenBank/DDBJ whole genome shotgun (WGS) entry which is preliminary data.</text>
</comment>
<proteinExistence type="predicted"/>
<protein>
    <submittedName>
        <fullName evidence="1">Uncharacterized protein</fullName>
    </submittedName>
</protein>
<name>A0AAD6RDW5_9ROSI</name>